<dbReference type="RefSeq" id="WP_275631511.1">
    <property type="nucleotide sequence ID" value="NZ_JARGYD010000001.1"/>
</dbReference>
<comment type="caution">
    <text evidence="6">The sequence shown here is derived from an EMBL/GenBank/DDBJ whole genome shotgun (WGS) entry which is preliminary data.</text>
</comment>
<proteinExistence type="inferred from homology"/>
<dbReference type="PROSITE" id="PS50931">
    <property type="entry name" value="HTH_LYSR"/>
    <property type="match status" value="1"/>
</dbReference>
<dbReference type="Proteomes" id="UP001595632">
    <property type="component" value="Unassembled WGS sequence"/>
</dbReference>
<dbReference type="Pfam" id="PF00126">
    <property type="entry name" value="HTH_1"/>
    <property type="match status" value="1"/>
</dbReference>
<comment type="similarity">
    <text evidence="1">Belongs to the LysR transcriptional regulatory family.</text>
</comment>
<evidence type="ECO:0000313" key="6">
    <source>
        <dbReference type="EMBL" id="MFC3144252.1"/>
    </source>
</evidence>
<gene>
    <name evidence="6" type="ORF">ACFOGP_16135</name>
</gene>
<evidence type="ECO:0000256" key="2">
    <source>
        <dbReference type="ARBA" id="ARBA00023015"/>
    </source>
</evidence>
<dbReference type="SUPFAM" id="SSF53850">
    <property type="entry name" value="Periplasmic binding protein-like II"/>
    <property type="match status" value="1"/>
</dbReference>
<dbReference type="Gene3D" id="1.10.10.10">
    <property type="entry name" value="Winged helix-like DNA-binding domain superfamily/Winged helix DNA-binding domain"/>
    <property type="match status" value="1"/>
</dbReference>
<dbReference type="Gene3D" id="3.40.190.10">
    <property type="entry name" value="Periplasmic binding protein-like II"/>
    <property type="match status" value="2"/>
</dbReference>
<evidence type="ECO:0000256" key="3">
    <source>
        <dbReference type="ARBA" id="ARBA00023125"/>
    </source>
</evidence>
<evidence type="ECO:0000259" key="5">
    <source>
        <dbReference type="PROSITE" id="PS50931"/>
    </source>
</evidence>
<accession>A0ABV7GYP6</accession>
<keyword evidence="4" id="KW-0804">Transcription</keyword>
<dbReference type="PANTHER" id="PTHR30419:SF8">
    <property type="entry name" value="NITROGEN ASSIMILATION TRANSCRIPTIONAL ACTIVATOR-RELATED"/>
    <property type="match status" value="1"/>
</dbReference>
<evidence type="ECO:0000256" key="1">
    <source>
        <dbReference type="ARBA" id="ARBA00009437"/>
    </source>
</evidence>
<dbReference type="Pfam" id="PF03466">
    <property type="entry name" value="LysR_substrate"/>
    <property type="match status" value="1"/>
</dbReference>
<keyword evidence="7" id="KW-1185">Reference proteome</keyword>
<keyword evidence="2" id="KW-0805">Transcription regulation</keyword>
<reference evidence="7" key="1">
    <citation type="journal article" date="2019" name="Int. J. Syst. Evol. Microbiol.">
        <title>The Global Catalogue of Microorganisms (GCM) 10K type strain sequencing project: providing services to taxonomists for standard genome sequencing and annotation.</title>
        <authorList>
            <consortium name="The Broad Institute Genomics Platform"/>
            <consortium name="The Broad Institute Genome Sequencing Center for Infectious Disease"/>
            <person name="Wu L."/>
            <person name="Ma J."/>
        </authorList>
    </citation>
    <scope>NUCLEOTIDE SEQUENCE [LARGE SCALE GENOMIC DNA]</scope>
    <source>
        <strain evidence="7">KCTC 52366</strain>
    </source>
</reference>
<evidence type="ECO:0000256" key="4">
    <source>
        <dbReference type="ARBA" id="ARBA00023163"/>
    </source>
</evidence>
<dbReference type="EMBL" id="JBHRTB010000010">
    <property type="protein sequence ID" value="MFC3144252.1"/>
    <property type="molecule type" value="Genomic_DNA"/>
</dbReference>
<organism evidence="6 7">
    <name type="scientific">Psychromarinibacter halotolerans</name>
    <dbReference type="NCBI Taxonomy" id="1775175"/>
    <lineage>
        <taxon>Bacteria</taxon>
        <taxon>Pseudomonadati</taxon>
        <taxon>Pseudomonadota</taxon>
        <taxon>Alphaproteobacteria</taxon>
        <taxon>Rhodobacterales</taxon>
        <taxon>Paracoccaceae</taxon>
        <taxon>Psychromarinibacter</taxon>
    </lineage>
</organism>
<evidence type="ECO:0000313" key="7">
    <source>
        <dbReference type="Proteomes" id="UP001595632"/>
    </source>
</evidence>
<dbReference type="PANTHER" id="PTHR30419">
    <property type="entry name" value="HTH-TYPE TRANSCRIPTIONAL REGULATOR YBHD"/>
    <property type="match status" value="1"/>
</dbReference>
<dbReference type="InterPro" id="IPR000847">
    <property type="entry name" value="LysR_HTH_N"/>
</dbReference>
<dbReference type="InterPro" id="IPR036388">
    <property type="entry name" value="WH-like_DNA-bd_sf"/>
</dbReference>
<sequence length="325" mass="35169">MPASFVHVHLVALRYFSETVRSGSMRQAAEHLSVAASAINRQIIKLEDQLQCRLFERRSEGVRLTAAGEVLYQYVQRLDQDLERAIAQIDDLRGLRRGHVRIACEAAIGRDFLPPILAAFHADHPGVTYSVEIKSALDTLDLVASDEIDIGMAMMPPIRSDVQIAARAEMPVGVIAQKGAALGDRASLRLHDLAGERFIRAKEGMVGGTTWQQQIDRSAPQSTVLETNSPDIMTVMVKAGLGIGVRNPVGILGDLEQQAMVFVPIVDALAPNPSLGIFVRPQRLLSSAGAVMLELLKDALPEFAERVWNLTGQPTPDGGISTGAA</sequence>
<dbReference type="InterPro" id="IPR005119">
    <property type="entry name" value="LysR_subst-bd"/>
</dbReference>
<feature type="domain" description="HTH lysR-type" evidence="5">
    <location>
        <begin position="13"/>
        <end position="65"/>
    </location>
</feature>
<name>A0ABV7GYP6_9RHOB</name>
<dbReference type="InterPro" id="IPR036390">
    <property type="entry name" value="WH_DNA-bd_sf"/>
</dbReference>
<dbReference type="InterPro" id="IPR050950">
    <property type="entry name" value="HTH-type_LysR_regulators"/>
</dbReference>
<protein>
    <submittedName>
        <fullName evidence="6">LysR family transcriptional regulator</fullName>
    </submittedName>
</protein>
<keyword evidence="3" id="KW-0238">DNA-binding</keyword>
<dbReference type="SUPFAM" id="SSF46785">
    <property type="entry name" value="Winged helix' DNA-binding domain"/>
    <property type="match status" value="1"/>
</dbReference>